<evidence type="ECO:0000313" key="3">
    <source>
        <dbReference type="Proteomes" id="UP000276133"/>
    </source>
</evidence>
<name>A0A3M7ST94_BRAPC</name>
<feature type="chain" id="PRO_5017941825" description="Peptidase A2 domain-containing protein" evidence="1">
    <location>
        <begin position="19"/>
        <end position="76"/>
    </location>
</feature>
<evidence type="ECO:0008006" key="4">
    <source>
        <dbReference type="Google" id="ProtNLM"/>
    </source>
</evidence>
<gene>
    <name evidence="2" type="ORF">BpHYR1_036166</name>
</gene>
<reference evidence="2 3" key="1">
    <citation type="journal article" date="2018" name="Sci. Rep.">
        <title>Genomic signatures of local adaptation to the degree of environmental predictability in rotifers.</title>
        <authorList>
            <person name="Franch-Gras L."/>
            <person name="Hahn C."/>
            <person name="Garcia-Roger E.M."/>
            <person name="Carmona M.J."/>
            <person name="Serra M."/>
            <person name="Gomez A."/>
        </authorList>
    </citation>
    <scope>NUCLEOTIDE SEQUENCE [LARGE SCALE GENOMIC DNA]</scope>
    <source>
        <strain evidence="2">HYR1</strain>
    </source>
</reference>
<keyword evidence="3" id="KW-1185">Reference proteome</keyword>
<dbReference type="EMBL" id="REGN01000803">
    <property type="protein sequence ID" value="RNA38929.1"/>
    <property type="molecule type" value="Genomic_DNA"/>
</dbReference>
<dbReference type="Proteomes" id="UP000276133">
    <property type="component" value="Unassembled WGS sequence"/>
</dbReference>
<comment type="caution">
    <text evidence="2">The sequence shown here is derived from an EMBL/GenBank/DDBJ whole genome shotgun (WGS) entry which is preliminary data.</text>
</comment>
<proteinExistence type="predicted"/>
<keyword evidence="1" id="KW-0732">Signal</keyword>
<sequence>MLLCINKVLQIFVTIANAADLRLKNDRIIGNAIFNKTLVSYLFDTGADKTLSITNCIKKSNRRIQALNSSNSKDTN</sequence>
<organism evidence="2 3">
    <name type="scientific">Brachionus plicatilis</name>
    <name type="common">Marine rotifer</name>
    <name type="synonym">Brachionus muelleri</name>
    <dbReference type="NCBI Taxonomy" id="10195"/>
    <lineage>
        <taxon>Eukaryota</taxon>
        <taxon>Metazoa</taxon>
        <taxon>Spiralia</taxon>
        <taxon>Gnathifera</taxon>
        <taxon>Rotifera</taxon>
        <taxon>Eurotatoria</taxon>
        <taxon>Monogononta</taxon>
        <taxon>Pseudotrocha</taxon>
        <taxon>Ploima</taxon>
        <taxon>Brachionidae</taxon>
        <taxon>Brachionus</taxon>
    </lineage>
</organism>
<evidence type="ECO:0000256" key="1">
    <source>
        <dbReference type="SAM" id="SignalP"/>
    </source>
</evidence>
<evidence type="ECO:0000313" key="2">
    <source>
        <dbReference type="EMBL" id="RNA38929.1"/>
    </source>
</evidence>
<accession>A0A3M7ST94</accession>
<protein>
    <recommendedName>
        <fullName evidence="4">Peptidase A2 domain-containing protein</fullName>
    </recommendedName>
</protein>
<feature type="signal peptide" evidence="1">
    <location>
        <begin position="1"/>
        <end position="18"/>
    </location>
</feature>
<dbReference type="AlphaFoldDB" id="A0A3M7ST94"/>